<proteinExistence type="predicted"/>
<dbReference type="AlphaFoldDB" id="A0A7U7G8R8"/>
<reference evidence="1 2" key="1">
    <citation type="journal article" date="2014" name="ISME J.">
        <title>Candidatus Competibacter-lineage genomes retrieved from metagenomes reveal functional metabolic diversity.</title>
        <authorList>
            <person name="McIlroy S.J."/>
            <person name="Albertsen M."/>
            <person name="Andresen E.K."/>
            <person name="Saunders A.M."/>
            <person name="Kristiansen R."/>
            <person name="Stokholm-Bjerregaard M."/>
            <person name="Nielsen K.L."/>
            <person name="Nielsen P.H."/>
        </authorList>
    </citation>
    <scope>NUCLEOTIDE SEQUENCE [LARGE SCALE GENOMIC DNA]</scope>
    <source>
        <strain evidence="1 2">Run_B_J11</strain>
    </source>
</reference>
<protein>
    <submittedName>
        <fullName evidence="1">Uncharacterized protein</fullName>
    </submittedName>
</protein>
<organism evidence="1 2">
    <name type="scientific">Candidatus Contendobacter odensis Run_B_J11</name>
    <dbReference type="NCBI Taxonomy" id="1400861"/>
    <lineage>
        <taxon>Bacteria</taxon>
        <taxon>Pseudomonadati</taxon>
        <taxon>Pseudomonadota</taxon>
        <taxon>Gammaproteobacteria</taxon>
        <taxon>Candidatus Competibacteraceae</taxon>
        <taxon>Candidatus Contendibacter</taxon>
    </lineage>
</organism>
<sequence>MRHPRQRRYLLGAVQFDPVALTVVEAQCFNLIVTKTVQRPIQAGGGILSTGQDDEGGTH</sequence>
<evidence type="ECO:0000313" key="1">
    <source>
        <dbReference type="EMBL" id="CDH43664.1"/>
    </source>
</evidence>
<comment type="caution">
    <text evidence="1">The sequence shown here is derived from an EMBL/GenBank/DDBJ whole genome shotgun (WGS) entry which is preliminary data.</text>
</comment>
<dbReference type="Proteomes" id="UP000019184">
    <property type="component" value="Unassembled WGS sequence"/>
</dbReference>
<gene>
    <name evidence="1" type="ORF">BN874_1280004</name>
</gene>
<name>A0A7U7G8R8_9GAMM</name>
<keyword evidence="2" id="KW-1185">Reference proteome</keyword>
<evidence type="ECO:0000313" key="2">
    <source>
        <dbReference type="Proteomes" id="UP000019184"/>
    </source>
</evidence>
<dbReference type="EMBL" id="CBTK010000033">
    <property type="protein sequence ID" value="CDH43664.1"/>
    <property type="molecule type" value="Genomic_DNA"/>
</dbReference>
<accession>A0A7U7G8R8</accession>